<sequence>MMRGIVYKASNKFTGESYIGITTNSIKQRQLDHVERALRGEEGKLYQQIATYGPEAFIWEQLDTAANTDELAAKEKQYIITYNTKEAGLNSDAGGGIEKTVYQYDIETKELINSYPNLNSAAIIVNATKQDISRASLSANGLFNGFYWSYDKSDVFIPKGDARKKRVIQLDINHNPIAEYTSVAEASRISGFSKTCISRVCRMEREASNGFYWKYVEEDENEIFNDKI</sequence>
<dbReference type="Proteomes" id="UP000232533">
    <property type="component" value="Unassembled WGS sequence"/>
</dbReference>
<evidence type="ECO:0000313" key="5">
    <source>
        <dbReference type="Proteomes" id="UP000232533"/>
    </source>
</evidence>
<evidence type="ECO:0000313" key="3">
    <source>
        <dbReference type="EMBL" id="PKD17315.1"/>
    </source>
</evidence>
<dbReference type="Pfam" id="PF07453">
    <property type="entry name" value="NUMOD1"/>
    <property type="match status" value="1"/>
</dbReference>
<dbReference type="SUPFAM" id="SSF82771">
    <property type="entry name" value="GIY-YIG endonuclease"/>
    <property type="match status" value="1"/>
</dbReference>
<feature type="domain" description="Nuclease-associated modular DNA-binding 1" evidence="1">
    <location>
        <begin position="99"/>
        <end position="127"/>
    </location>
</feature>
<dbReference type="OrthoDB" id="1200681at2"/>
<gene>
    <name evidence="3" type="ORF">APR40_14645</name>
    <name evidence="2" type="ORF">BHS39_14675</name>
</gene>
<keyword evidence="4" id="KW-1185">Reference proteome</keyword>
<reference evidence="2 4" key="2">
    <citation type="submission" date="2016-09" db="EMBL/GenBank/DDBJ databases">
        <title>Genome Sequence of Salegentibacter salarius,Isolated from a Marine Solar Saltern of the Yellow Sea in South Korea.</title>
        <authorList>
            <person name="Zheng Q."/>
            <person name="Liu Y."/>
        </authorList>
    </citation>
    <scope>NUCLEOTIDE SEQUENCE [LARGE SCALE GENOMIC DNA]</scope>
    <source>
        <strain evidence="2 4">KCTC 12974</strain>
    </source>
</reference>
<protein>
    <recommendedName>
        <fullName evidence="1">Nuclease-associated modular DNA-binding 1 domain-containing protein</fullName>
    </recommendedName>
</protein>
<dbReference type="RefSeq" id="WP_070054763.1">
    <property type="nucleotide sequence ID" value="NZ_FVZF01000035.1"/>
</dbReference>
<reference evidence="3 5" key="1">
    <citation type="submission" date="2015-10" db="EMBL/GenBank/DDBJ databases">
        <title>Draft genome sequence of Salegentibacter salinarum KCTC 12975.</title>
        <authorList>
            <person name="Lin W."/>
            <person name="Zheng Q."/>
        </authorList>
    </citation>
    <scope>NUCLEOTIDE SEQUENCE [LARGE SCALE GENOMIC DNA]</scope>
    <source>
        <strain evidence="3 5">KCTC 12974</strain>
    </source>
</reference>
<dbReference type="EMBL" id="LKTR01000035">
    <property type="protein sequence ID" value="PKD17315.1"/>
    <property type="molecule type" value="Genomic_DNA"/>
</dbReference>
<evidence type="ECO:0000313" key="4">
    <source>
        <dbReference type="Proteomes" id="UP000176009"/>
    </source>
</evidence>
<dbReference type="SMART" id="SM00497">
    <property type="entry name" value="IENR1"/>
    <property type="match status" value="2"/>
</dbReference>
<evidence type="ECO:0000313" key="2">
    <source>
        <dbReference type="EMBL" id="OEY71959.1"/>
    </source>
</evidence>
<dbReference type="Proteomes" id="UP000176009">
    <property type="component" value="Unassembled WGS sequence"/>
</dbReference>
<dbReference type="CDD" id="cd10443">
    <property type="entry name" value="GIY-YIG_HE_Tlr8p_PBC-V_like"/>
    <property type="match status" value="1"/>
</dbReference>
<comment type="caution">
    <text evidence="3">The sequence shown here is derived from an EMBL/GenBank/DDBJ whole genome shotgun (WGS) entry which is preliminary data.</text>
</comment>
<dbReference type="AlphaFoldDB" id="A0A2N0TRF0"/>
<evidence type="ECO:0000259" key="1">
    <source>
        <dbReference type="Pfam" id="PF07453"/>
    </source>
</evidence>
<organism evidence="3 5">
    <name type="scientific">Salegentibacter salarius</name>
    <dbReference type="NCBI Taxonomy" id="435906"/>
    <lineage>
        <taxon>Bacteria</taxon>
        <taxon>Pseudomonadati</taxon>
        <taxon>Bacteroidota</taxon>
        <taxon>Flavobacteriia</taxon>
        <taxon>Flavobacteriales</taxon>
        <taxon>Flavobacteriaceae</taxon>
        <taxon>Salegentibacter</taxon>
    </lineage>
</organism>
<dbReference type="InterPro" id="IPR035901">
    <property type="entry name" value="GIY-YIG_endonuc_sf"/>
</dbReference>
<dbReference type="InterPro" id="IPR010896">
    <property type="entry name" value="NUMOD1"/>
</dbReference>
<proteinExistence type="predicted"/>
<dbReference type="EMBL" id="MJBR01000029">
    <property type="protein sequence ID" value="OEY71959.1"/>
    <property type="molecule type" value="Genomic_DNA"/>
</dbReference>
<accession>A0A2N0TRF0</accession>
<name>A0A2N0TRF0_9FLAO</name>
<dbReference type="InterPro" id="IPR003647">
    <property type="entry name" value="Intron_nuc_1_rpt"/>
</dbReference>
<dbReference type="Gene3D" id="3.40.1440.10">
    <property type="entry name" value="GIY-YIG endonuclease"/>
    <property type="match status" value="1"/>
</dbReference>
<dbReference type="Gene3D" id="1.10.10.10">
    <property type="entry name" value="Winged helix-like DNA-binding domain superfamily/Winged helix DNA-binding domain"/>
    <property type="match status" value="1"/>
</dbReference>
<dbReference type="InterPro" id="IPR036388">
    <property type="entry name" value="WH-like_DNA-bd_sf"/>
</dbReference>